<evidence type="ECO:0000313" key="2">
    <source>
        <dbReference type="Proteomes" id="UP000029669"/>
    </source>
</evidence>
<gene>
    <name evidence="1" type="ORF">TKV_c01280</name>
</gene>
<dbReference type="AlphaFoldDB" id="A0A097ANE1"/>
<sequence>MVKSKLLPLDKILSQLDKSDRIAIVACNNCARVCGVGGKENAEKMEEILDKEGYNVVSVCDVIAACNAYYYDDANISPAANTILVLSCPSGIRLVKRLFTDKKVITTTEIEGGIIASPTLGRYKVVEVFTGKEALKGKEYKIYTDVELKDTKL</sequence>
<dbReference type="RefSeq" id="WP_049684330.1">
    <property type="nucleotide sequence ID" value="NZ_CP009170.1"/>
</dbReference>
<protein>
    <submittedName>
        <fullName evidence="1">Uncharacterized protein</fullName>
    </submittedName>
</protein>
<name>A0A097ANE1_THEKI</name>
<organism evidence="1 2">
    <name type="scientific">Thermoanaerobacter kivui</name>
    <name type="common">Acetogenium kivui</name>
    <dbReference type="NCBI Taxonomy" id="2325"/>
    <lineage>
        <taxon>Bacteria</taxon>
        <taxon>Bacillati</taxon>
        <taxon>Bacillota</taxon>
        <taxon>Clostridia</taxon>
        <taxon>Thermoanaerobacterales</taxon>
        <taxon>Thermoanaerobacteraceae</taxon>
        <taxon>Thermoanaerobacter</taxon>
    </lineage>
</organism>
<dbReference type="EMBL" id="CP009170">
    <property type="protein sequence ID" value="AIS51333.1"/>
    <property type="molecule type" value="Genomic_DNA"/>
</dbReference>
<keyword evidence="2" id="KW-1185">Reference proteome</keyword>
<reference evidence="2" key="1">
    <citation type="journal article" date="2015" name="Genome Announc.">
        <title>Whole-Genome Sequences of 80 Environmental and Clinical Isolates of Burkholderia pseudomallei.</title>
        <authorList>
            <person name="Johnson S.L."/>
            <person name="Baker A.L."/>
            <person name="Chain P.S."/>
            <person name="Currie B.J."/>
            <person name="Daligault H.E."/>
            <person name="Davenport K.W."/>
            <person name="Davis C.B."/>
            <person name="Inglis T.J."/>
            <person name="Kaestli M."/>
            <person name="Koren S."/>
            <person name="Mayo M."/>
            <person name="Merritt A.J."/>
            <person name="Price E.P."/>
            <person name="Sarovich D.S."/>
            <person name="Warner J."/>
            <person name="Rosovitz M.J."/>
        </authorList>
    </citation>
    <scope>NUCLEOTIDE SEQUENCE [LARGE SCALE GENOMIC DNA]</scope>
    <source>
        <strain evidence="2">DSM 2030</strain>
    </source>
</reference>
<dbReference type="eggNOG" id="ENOG502ZIND">
    <property type="taxonomic scope" value="Bacteria"/>
</dbReference>
<dbReference type="OrthoDB" id="2111540at2"/>
<dbReference type="STRING" id="2325.TKV_c01280"/>
<dbReference type="HOGENOM" id="CLU_1712411_0_0_9"/>
<accession>A0A097ANE1</accession>
<dbReference type="KEGG" id="tki:TKV_c01280"/>
<proteinExistence type="predicted"/>
<dbReference type="Proteomes" id="UP000029669">
    <property type="component" value="Chromosome"/>
</dbReference>
<evidence type="ECO:0000313" key="1">
    <source>
        <dbReference type="EMBL" id="AIS51333.1"/>
    </source>
</evidence>